<keyword evidence="3" id="KW-0479">Metal-binding</keyword>
<evidence type="ECO:0000256" key="2">
    <source>
        <dbReference type="ARBA" id="ARBA00022714"/>
    </source>
</evidence>
<protein>
    <recommendedName>
        <fullName evidence="8">Rieske domain-containing protein</fullName>
    </recommendedName>
</protein>
<proteinExistence type="predicted"/>
<name>A0A6P2CX01_9BACT</name>
<dbReference type="GO" id="GO:0005506">
    <property type="term" value="F:iron ion binding"/>
    <property type="evidence" value="ECO:0007669"/>
    <property type="project" value="InterPro"/>
</dbReference>
<dbReference type="CDD" id="cd03469">
    <property type="entry name" value="Rieske_RO_Alpha_N"/>
    <property type="match status" value="1"/>
</dbReference>
<dbReference type="Gene3D" id="2.102.10.10">
    <property type="entry name" value="Rieske [2Fe-2S] iron-sulphur domain"/>
    <property type="match status" value="1"/>
</dbReference>
<evidence type="ECO:0000256" key="3">
    <source>
        <dbReference type="ARBA" id="ARBA00022723"/>
    </source>
</evidence>
<keyword evidence="2" id="KW-0001">2Fe-2S</keyword>
<organism evidence="9 10">
    <name type="scientific">Gemmata massiliana</name>
    <dbReference type="NCBI Taxonomy" id="1210884"/>
    <lineage>
        <taxon>Bacteria</taxon>
        <taxon>Pseudomonadati</taxon>
        <taxon>Planctomycetota</taxon>
        <taxon>Planctomycetia</taxon>
        <taxon>Gemmatales</taxon>
        <taxon>Gemmataceae</taxon>
        <taxon>Gemmata</taxon>
    </lineage>
</organism>
<evidence type="ECO:0000313" key="10">
    <source>
        <dbReference type="Proteomes" id="UP000464178"/>
    </source>
</evidence>
<dbReference type="PANTHER" id="PTHR43756:SF5">
    <property type="entry name" value="CHOLINE MONOOXYGENASE, CHLOROPLASTIC"/>
    <property type="match status" value="1"/>
</dbReference>
<evidence type="ECO:0000256" key="1">
    <source>
        <dbReference type="ARBA" id="ARBA00001962"/>
    </source>
</evidence>
<keyword evidence="5" id="KW-0408">Iron</keyword>
<dbReference type="SUPFAM" id="SSF55961">
    <property type="entry name" value="Bet v1-like"/>
    <property type="match status" value="1"/>
</dbReference>
<comment type="cofactor">
    <cofactor evidence="1">
        <name>Fe cation</name>
        <dbReference type="ChEBI" id="CHEBI:24875"/>
    </cofactor>
</comment>
<evidence type="ECO:0000259" key="8">
    <source>
        <dbReference type="PROSITE" id="PS51296"/>
    </source>
</evidence>
<dbReference type="InterPro" id="IPR017941">
    <property type="entry name" value="Rieske_2Fe-2S"/>
</dbReference>
<dbReference type="GO" id="GO:0016491">
    <property type="term" value="F:oxidoreductase activity"/>
    <property type="evidence" value="ECO:0007669"/>
    <property type="project" value="UniProtKB-KW"/>
</dbReference>
<dbReference type="GO" id="GO:0051537">
    <property type="term" value="F:2 iron, 2 sulfur cluster binding"/>
    <property type="evidence" value="ECO:0007669"/>
    <property type="project" value="UniProtKB-KW"/>
</dbReference>
<reference evidence="9 10" key="1">
    <citation type="submission" date="2019-05" db="EMBL/GenBank/DDBJ databases">
        <authorList>
            <consortium name="Science for Life Laboratories"/>
        </authorList>
    </citation>
    <scope>NUCLEOTIDE SEQUENCE [LARGE SCALE GENOMIC DNA]</scope>
    <source>
        <strain evidence="9">Soil9</strain>
    </source>
</reference>
<gene>
    <name evidence="9" type="ORF">SOIL9_60820</name>
</gene>
<evidence type="ECO:0000313" key="9">
    <source>
        <dbReference type="EMBL" id="VTR91632.1"/>
    </source>
</evidence>
<evidence type="ECO:0000256" key="5">
    <source>
        <dbReference type="ARBA" id="ARBA00023004"/>
    </source>
</evidence>
<dbReference type="Pfam" id="PF00848">
    <property type="entry name" value="Ring_hydroxyl_A"/>
    <property type="match status" value="1"/>
</dbReference>
<dbReference type="Proteomes" id="UP000464178">
    <property type="component" value="Chromosome"/>
</dbReference>
<dbReference type="PANTHER" id="PTHR43756">
    <property type="entry name" value="CHOLINE MONOOXYGENASE, CHLOROPLASTIC"/>
    <property type="match status" value="1"/>
</dbReference>
<dbReference type="CDD" id="cd00680">
    <property type="entry name" value="RHO_alpha_C"/>
    <property type="match status" value="1"/>
</dbReference>
<keyword evidence="4" id="KW-0560">Oxidoreductase</keyword>
<dbReference type="InterPro" id="IPR015879">
    <property type="entry name" value="Ring_hydroxy_dOase_asu_C_dom"/>
</dbReference>
<dbReference type="SUPFAM" id="SSF50022">
    <property type="entry name" value="ISP domain"/>
    <property type="match status" value="1"/>
</dbReference>
<dbReference type="InterPro" id="IPR001663">
    <property type="entry name" value="Rng_hydr_dOase-A"/>
</dbReference>
<dbReference type="Pfam" id="PF00355">
    <property type="entry name" value="Rieske"/>
    <property type="match status" value="1"/>
</dbReference>
<dbReference type="Gene3D" id="3.90.380.10">
    <property type="entry name" value="Naphthalene 1,2-dioxygenase Alpha Subunit, Chain A, domain 1"/>
    <property type="match status" value="2"/>
</dbReference>
<evidence type="ECO:0000256" key="4">
    <source>
        <dbReference type="ARBA" id="ARBA00023002"/>
    </source>
</evidence>
<dbReference type="RefSeq" id="WP_232069541.1">
    <property type="nucleotide sequence ID" value="NZ_LR593886.1"/>
</dbReference>
<accession>A0A6P2CX01</accession>
<keyword evidence="6" id="KW-0411">Iron-sulfur</keyword>
<sequence length="445" mass="50057">MTVLYGRPGLLGTVLELFAFGGKVGTSADTGFVFDPGRVSARLTRRFPAESIMFTHQSHLLHLLRSEHYTSEAHYRSELRHLFGPAWHPLATVGELARSGDFLTFDLLETPILVRNFDGELRAFLNVCPHRHSRLTDKARGHAEKLRCQYHGWEFNKEGGTGKIPDAKAFRPWDRENACLKRFRLETCGELVFVNLSDTGPALREWLDPVWEAWQSYGAGYRHAATWEADFPCNWKVVLENSLESYHMPEVHPRTLGPFPPEENAWHELSDRFSSFKTIPPRDFAARAQGWFVRRLGAPVTGGYWHRVVHPHVTGASMDAFRMLQCVFPTGPTTCRYRSILFTLRGARRGPLAWALYRVLRSIATRVARQVFAEDGAVYGGAQAGLAASPHAGVIGTREERIGSFQRYVLDTCRGRYELPLAERPAGGAAPPISEVPVGRPEPRA</sequence>
<dbReference type="PROSITE" id="PS51296">
    <property type="entry name" value="RIESKE"/>
    <property type="match status" value="1"/>
</dbReference>
<evidence type="ECO:0000256" key="6">
    <source>
        <dbReference type="ARBA" id="ARBA00023014"/>
    </source>
</evidence>
<evidence type="ECO:0000256" key="7">
    <source>
        <dbReference type="SAM" id="MobiDB-lite"/>
    </source>
</evidence>
<dbReference type="InterPro" id="IPR036922">
    <property type="entry name" value="Rieske_2Fe-2S_sf"/>
</dbReference>
<dbReference type="PRINTS" id="PR00090">
    <property type="entry name" value="RNGDIOXGNASE"/>
</dbReference>
<keyword evidence="10" id="KW-1185">Reference proteome</keyword>
<dbReference type="EMBL" id="LR593886">
    <property type="protein sequence ID" value="VTR91632.1"/>
    <property type="molecule type" value="Genomic_DNA"/>
</dbReference>
<feature type="domain" description="Rieske" evidence="8">
    <location>
        <begin position="87"/>
        <end position="194"/>
    </location>
</feature>
<feature type="region of interest" description="Disordered" evidence="7">
    <location>
        <begin position="424"/>
        <end position="445"/>
    </location>
</feature>
<dbReference type="KEGG" id="gms:SOIL9_60820"/>
<dbReference type="AlphaFoldDB" id="A0A6P2CX01"/>